<keyword evidence="1 2" id="KW-0597">Phosphoprotein</keyword>
<evidence type="ECO:0000256" key="1">
    <source>
        <dbReference type="ARBA" id="ARBA00022553"/>
    </source>
</evidence>
<sequence length="133" mass="15222">MKPLYHVLIAEDDPFIRKILRQTLKDDFEVITKENGIEALSWLEEGNPVDIILSDIQMPYMDGKDLLGMLRVSPVFRKVPLIILSSFSDSDTRIKFFKLGADDYIVKPFSPIEVKAKIISVLRRTKADNPEIS</sequence>
<dbReference type="AlphaFoldDB" id="A0A1I1PSY5"/>
<dbReference type="EMBL" id="FOLQ01000003">
    <property type="protein sequence ID" value="SFD12949.1"/>
    <property type="molecule type" value="Genomic_DNA"/>
</dbReference>
<dbReference type="InterPro" id="IPR001789">
    <property type="entry name" value="Sig_transdc_resp-reg_receiver"/>
</dbReference>
<protein>
    <submittedName>
        <fullName evidence="4">Response regulator receiver domain-containing protein</fullName>
    </submittedName>
</protein>
<dbReference type="Gene3D" id="3.40.50.2300">
    <property type="match status" value="1"/>
</dbReference>
<evidence type="ECO:0000313" key="5">
    <source>
        <dbReference type="Proteomes" id="UP000198598"/>
    </source>
</evidence>
<feature type="domain" description="Response regulatory" evidence="3">
    <location>
        <begin position="6"/>
        <end position="122"/>
    </location>
</feature>
<evidence type="ECO:0000259" key="3">
    <source>
        <dbReference type="PROSITE" id="PS50110"/>
    </source>
</evidence>
<feature type="modified residue" description="4-aspartylphosphate" evidence="2">
    <location>
        <position position="55"/>
    </location>
</feature>
<evidence type="ECO:0000256" key="2">
    <source>
        <dbReference type="PROSITE-ProRule" id="PRU00169"/>
    </source>
</evidence>
<dbReference type="InterPro" id="IPR011006">
    <property type="entry name" value="CheY-like_superfamily"/>
</dbReference>
<dbReference type="Pfam" id="PF00072">
    <property type="entry name" value="Response_reg"/>
    <property type="match status" value="1"/>
</dbReference>
<dbReference type="STRING" id="662367.SAMN05216167_103422"/>
<name>A0A1I1PSY5_9BACT</name>
<dbReference type="GO" id="GO:0000160">
    <property type="term" value="P:phosphorelay signal transduction system"/>
    <property type="evidence" value="ECO:0007669"/>
    <property type="project" value="InterPro"/>
</dbReference>
<accession>A0A1I1PSY5</accession>
<dbReference type="PANTHER" id="PTHR44591:SF3">
    <property type="entry name" value="RESPONSE REGULATORY DOMAIN-CONTAINING PROTEIN"/>
    <property type="match status" value="1"/>
</dbReference>
<dbReference type="OrthoDB" id="9789181at2"/>
<dbReference type="SMART" id="SM00448">
    <property type="entry name" value="REC"/>
    <property type="match status" value="1"/>
</dbReference>
<dbReference type="PROSITE" id="PS50110">
    <property type="entry name" value="RESPONSE_REGULATORY"/>
    <property type="match status" value="1"/>
</dbReference>
<gene>
    <name evidence="4" type="ORF">SAMN05216167_103422</name>
</gene>
<dbReference type="Proteomes" id="UP000198598">
    <property type="component" value="Unassembled WGS sequence"/>
</dbReference>
<organism evidence="4 5">
    <name type="scientific">Spirosoma endophyticum</name>
    <dbReference type="NCBI Taxonomy" id="662367"/>
    <lineage>
        <taxon>Bacteria</taxon>
        <taxon>Pseudomonadati</taxon>
        <taxon>Bacteroidota</taxon>
        <taxon>Cytophagia</taxon>
        <taxon>Cytophagales</taxon>
        <taxon>Cytophagaceae</taxon>
        <taxon>Spirosoma</taxon>
    </lineage>
</organism>
<dbReference type="PANTHER" id="PTHR44591">
    <property type="entry name" value="STRESS RESPONSE REGULATOR PROTEIN 1"/>
    <property type="match status" value="1"/>
</dbReference>
<dbReference type="RefSeq" id="WP_093825925.1">
    <property type="nucleotide sequence ID" value="NZ_FOLQ01000003.1"/>
</dbReference>
<dbReference type="SUPFAM" id="SSF52172">
    <property type="entry name" value="CheY-like"/>
    <property type="match status" value="1"/>
</dbReference>
<reference evidence="4 5" key="1">
    <citation type="submission" date="2016-10" db="EMBL/GenBank/DDBJ databases">
        <authorList>
            <person name="de Groot N.N."/>
        </authorList>
    </citation>
    <scope>NUCLEOTIDE SEQUENCE [LARGE SCALE GENOMIC DNA]</scope>
    <source>
        <strain evidence="4 5">DSM 26130</strain>
    </source>
</reference>
<dbReference type="CDD" id="cd17546">
    <property type="entry name" value="REC_hyHK_CKI1_RcsC-like"/>
    <property type="match status" value="1"/>
</dbReference>
<proteinExistence type="predicted"/>
<evidence type="ECO:0000313" key="4">
    <source>
        <dbReference type="EMBL" id="SFD12949.1"/>
    </source>
</evidence>
<dbReference type="InterPro" id="IPR050595">
    <property type="entry name" value="Bact_response_regulator"/>
</dbReference>
<keyword evidence="5" id="KW-1185">Reference proteome</keyword>